<organism evidence="3 4">
    <name type="scientific">Sclerotinia nivalis</name>
    <dbReference type="NCBI Taxonomy" id="352851"/>
    <lineage>
        <taxon>Eukaryota</taxon>
        <taxon>Fungi</taxon>
        <taxon>Dikarya</taxon>
        <taxon>Ascomycota</taxon>
        <taxon>Pezizomycotina</taxon>
        <taxon>Leotiomycetes</taxon>
        <taxon>Helotiales</taxon>
        <taxon>Sclerotiniaceae</taxon>
        <taxon>Sclerotinia</taxon>
    </lineage>
</organism>
<feature type="signal peptide" evidence="2">
    <location>
        <begin position="1"/>
        <end position="19"/>
    </location>
</feature>
<dbReference type="PANTHER" id="PTHR17571">
    <property type="entry name" value="URINARY PROTEIN RUP /ACROSOMAL PROTEIN SP-10"/>
    <property type="match status" value="1"/>
</dbReference>
<dbReference type="EMBL" id="JAPEIS010000014">
    <property type="protein sequence ID" value="KAJ8059817.1"/>
    <property type="molecule type" value="Genomic_DNA"/>
</dbReference>
<feature type="chain" id="PRO_5040753416" evidence="2">
    <location>
        <begin position="20"/>
        <end position="439"/>
    </location>
</feature>
<dbReference type="AlphaFoldDB" id="A0A9X0ABR8"/>
<evidence type="ECO:0000256" key="1">
    <source>
        <dbReference type="SAM" id="Phobius"/>
    </source>
</evidence>
<keyword evidence="2" id="KW-0732">Signal</keyword>
<keyword evidence="4" id="KW-1185">Reference proteome</keyword>
<reference evidence="3" key="1">
    <citation type="submission" date="2022-11" db="EMBL/GenBank/DDBJ databases">
        <title>Genome Resource of Sclerotinia nivalis Strain SnTB1, a Plant Pathogen Isolated from American Ginseng.</title>
        <authorList>
            <person name="Fan S."/>
        </authorList>
    </citation>
    <scope>NUCLEOTIDE SEQUENCE</scope>
    <source>
        <strain evidence="3">SnTB1</strain>
    </source>
</reference>
<name>A0A9X0ABR8_9HELO</name>
<dbReference type="PANTHER" id="PTHR17571:SF34">
    <property type="entry name" value="ACROSOMAL PROTEIN SP-10"/>
    <property type="match status" value="1"/>
</dbReference>
<evidence type="ECO:0000313" key="4">
    <source>
        <dbReference type="Proteomes" id="UP001152300"/>
    </source>
</evidence>
<comment type="caution">
    <text evidence="3">The sequence shown here is derived from an EMBL/GenBank/DDBJ whole genome shotgun (WGS) entry which is preliminary data.</text>
</comment>
<feature type="transmembrane region" description="Helical" evidence="1">
    <location>
        <begin position="182"/>
        <end position="204"/>
    </location>
</feature>
<dbReference type="OrthoDB" id="3554908at2759"/>
<sequence>MYILRALRHLILAIAFSDAVQPQAQLIFNPPLSEVELQQLHNISAPLSTISTIDIVSWPNKLPPNSTVLDNTIEHFMQLRLLDVLSSIYNYITSNPDTIHQVGNARNHPRNFKITTVDMIGKSVGGLQPRSFSSNTTLQNGNANNRLHNFDPMNKISKEVSPSQETNTNNTAAKKRSLFRGLLAGLISFVVVVLVSVALVLTYACCAVKGMRQTCKWRVYKKPMRTVYIVPAPIRQRQGSLPPAYPQSVYTLRSELGITYQEALRDPVPDFLEVMQEDHLNALIHRAIDNLIVAARGNPAGVQGFDVLRQLIGQRVPEGGYRARVEHIESLYSSMLQAQNDSILESVVEEDIQVNSFENAVEREATEQLGAEQLATEQLGTEQLGTEQLGTEQLGTEQLETEQLATEQLATEQLATEQLATEQLATEQLGTEQGRNLSG</sequence>
<evidence type="ECO:0000313" key="3">
    <source>
        <dbReference type="EMBL" id="KAJ8059817.1"/>
    </source>
</evidence>
<dbReference type="Proteomes" id="UP001152300">
    <property type="component" value="Unassembled WGS sequence"/>
</dbReference>
<keyword evidence="1" id="KW-0472">Membrane</keyword>
<accession>A0A9X0ABR8</accession>
<evidence type="ECO:0000256" key="2">
    <source>
        <dbReference type="SAM" id="SignalP"/>
    </source>
</evidence>
<gene>
    <name evidence="3" type="ORF">OCU04_011448</name>
</gene>
<dbReference type="InterPro" id="IPR052671">
    <property type="entry name" value="Acrosomal_SP-10-like"/>
</dbReference>
<keyword evidence="1" id="KW-0812">Transmembrane</keyword>
<proteinExistence type="predicted"/>
<protein>
    <submittedName>
        <fullName evidence="3">Uncharacterized protein</fullName>
    </submittedName>
</protein>
<keyword evidence="1" id="KW-1133">Transmembrane helix</keyword>